<dbReference type="AlphaFoldDB" id="A0A243W6E4"/>
<feature type="domain" description="HTH cro/C1-type" evidence="1">
    <location>
        <begin position="8"/>
        <end position="62"/>
    </location>
</feature>
<comment type="caution">
    <text evidence="2">The sequence shown here is derived from an EMBL/GenBank/DDBJ whole genome shotgun (WGS) entry which is preliminary data.</text>
</comment>
<proteinExistence type="predicted"/>
<dbReference type="InterPro" id="IPR001387">
    <property type="entry name" value="Cro/C1-type_HTH"/>
</dbReference>
<dbReference type="InterPro" id="IPR010982">
    <property type="entry name" value="Lambda_DNA-bd_dom_sf"/>
</dbReference>
<dbReference type="EMBL" id="MTSE01000028">
    <property type="protein sequence ID" value="OUJ69926.1"/>
    <property type="molecule type" value="Genomic_DNA"/>
</dbReference>
<dbReference type="Proteomes" id="UP000194873">
    <property type="component" value="Unassembled WGS sequence"/>
</dbReference>
<sequence>MEKLNERVRAIRLAKSLTQEQVGVHLSTTKANYNRIEKGHVKIDAVKLAKLADLFEMTPEAIETYRGEDQRTAERIEIEYLRQLVATQQRYIQQSELLLTESYTFFNYCYELLVALFPTDGENTVSLTEINRVWSKLVSYSLADTDASQQAYAEHRIESPLRAAKLGYFDSVVMAMRSLLYFHQQGQAPQE</sequence>
<dbReference type="Pfam" id="PF13560">
    <property type="entry name" value="HTH_31"/>
    <property type="match status" value="1"/>
</dbReference>
<dbReference type="PROSITE" id="PS50943">
    <property type="entry name" value="HTH_CROC1"/>
    <property type="match status" value="1"/>
</dbReference>
<dbReference type="RefSeq" id="WP_086596975.1">
    <property type="nucleotide sequence ID" value="NZ_MTSE01000028.1"/>
</dbReference>
<keyword evidence="3" id="KW-1185">Reference proteome</keyword>
<name>A0A243W6E4_9BACT</name>
<evidence type="ECO:0000259" key="1">
    <source>
        <dbReference type="PROSITE" id="PS50943"/>
    </source>
</evidence>
<dbReference type="GO" id="GO:0003677">
    <property type="term" value="F:DNA binding"/>
    <property type="evidence" value="ECO:0007669"/>
    <property type="project" value="InterPro"/>
</dbReference>
<dbReference type="SUPFAM" id="SSF47413">
    <property type="entry name" value="lambda repressor-like DNA-binding domains"/>
    <property type="match status" value="1"/>
</dbReference>
<dbReference type="CDD" id="cd00093">
    <property type="entry name" value="HTH_XRE"/>
    <property type="match status" value="1"/>
</dbReference>
<dbReference type="Gene3D" id="1.10.260.40">
    <property type="entry name" value="lambda repressor-like DNA-binding domains"/>
    <property type="match status" value="1"/>
</dbReference>
<organism evidence="2 3">
    <name type="scientific">Hymenobacter crusticola</name>
    <dbReference type="NCBI Taxonomy" id="1770526"/>
    <lineage>
        <taxon>Bacteria</taxon>
        <taxon>Pseudomonadati</taxon>
        <taxon>Bacteroidota</taxon>
        <taxon>Cytophagia</taxon>
        <taxon>Cytophagales</taxon>
        <taxon>Hymenobacteraceae</taxon>
        <taxon>Hymenobacter</taxon>
    </lineage>
</organism>
<dbReference type="SMART" id="SM00530">
    <property type="entry name" value="HTH_XRE"/>
    <property type="match status" value="1"/>
</dbReference>
<evidence type="ECO:0000313" key="3">
    <source>
        <dbReference type="Proteomes" id="UP000194873"/>
    </source>
</evidence>
<evidence type="ECO:0000313" key="2">
    <source>
        <dbReference type="EMBL" id="OUJ69926.1"/>
    </source>
</evidence>
<gene>
    <name evidence="2" type="ORF">BXP70_25635</name>
</gene>
<dbReference type="OrthoDB" id="955486at2"/>
<protein>
    <recommendedName>
        <fullName evidence="1">HTH cro/C1-type domain-containing protein</fullName>
    </recommendedName>
</protein>
<reference evidence="2 3" key="1">
    <citation type="submission" date="2017-01" db="EMBL/GenBank/DDBJ databases">
        <title>A new Hymenobacter.</title>
        <authorList>
            <person name="Liang Y."/>
            <person name="Feng F."/>
        </authorList>
    </citation>
    <scope>NUCLEOTIDE SEQUENCE [LARGE SCALE GENOMIC DNA]</scope>
    <source>
        <strain evidence="2">MIMBbqt21</strain>
    </source>
</reference>
<accession>A0A243W6E4</accession>